<dbReference type="EMBL" id="CP034158">
    <property type="protein sequence ID" value="AZI66690.1"/>
    <property type="molecule type" value="Genomic_DNA"/>
</dbReference>
<keyword evidence="2" id="KW-1185">Reference proteome</keyword>
<evidence type="ECO:0000313" key="1">
    <source>
        <dbReference type="EMBL" id="AZI66690.1"/>
    </source>
</evidence>
<sequence length="117" mass="13270">MRVKKYFVSKYQKEAGKKNGSSDGDFLAQSGEVGAQGSLILAFSNCNIGISFHDVVQNIFTVFWANFYVLTIGNTKTPFQKIERVENQLLKVGYIIICAKIECKDTFSLRHWQILLI</sequence>
<organism evidence="1 2">
    <name type="scientific">Kaistella daneshvariae</name>
    <dbReference type="NCBI Taxonomy" id="2487074"/>
    <lineage>
        <taxon>Bacteria</taxon>
        <taxon>Pseudomonadati</taxon>
        <taxon>Bacteroidota</taxon>
        <taxon>Flavobacteriia</taxon>
        <taxon>Flavobacteriales</taxon>
        <taxon>Weeksellaceae</taxon>
        <taxon>Chryseobacterium group</taxon>
        <taxon>Kaistella</taxon>
    </lineage>
</organism>
<evidence type="ECO:0000313" key="2">
    <source>
        <dbReference type="Proteomes" id="UP000274483"/>
    </source>
</evidence>
<name>A0ABM7C6X0_9FLAO</name>
<dbReference type="Proteomes" id="UP000274483">
    <property type="component" value="Chromosome"/>
</dbReference>
<protein>
    <submittedName>
        <fullName evidence="1">Uncharacterized protein</fullName>
    </submittedName>
</protein>
<gene>
    <name evidence="1" type="ORF">EIB71_02880</name>
</gene>
<reference evidence="1 2" key="1">
    <citation type="submission" date="2018-11" db="EMBL/GenBank/DDBJ databases">
        <title>Proposal to divide the Flavobacteriaceae and reorganize its genera based on Amino Acid Identity values calculated from whole genome sequences.</title>
        <authorList>
            <person name="Nicholson A.C."/>
            <person name="Gulvik C.A."/>
            <person name="Whitney A.M."/>
            <person name="Humrighouse B.W."/>
            <person name="Bell M."/>
            <person name="Holmes B."/>
            <person name="Steigerwalt A.G."/>
            <person name="Villarma A."/>
            <person name="Sheth M."/>
            <person name="Batra D."/>
            <person name="Pryor J."/>
            <person name="Bernardet J.-F."/>
            <person name="Hugo C."/>
            <person name="Kampfer P."/>
            <person name="Newman J.D."/>
            <person name="McQuiston J.R."/>
        </authorList>
    </citation>
    <scope>NUCLEOTIDE SEQUENCE [LARGE SCALE GENOMIC DNA]</scope>
    <source>
        <strain evidence="1 2">H3001</strain>
    </source>
</reference>
<proteinExistence type="predicted"/>
<dbReference type="RefSeq" id="WP_124757282.1">
    <property type="nucleotide sequence ID" value="NZ_CBCRWA010000003.1"/>
</dbReference>
<accession>A0ABM7C6X0</accession>